<proteinExistence type="predicted"/>
<evidence type="ECO:0008006" key="3">
    <source>
        <dbReference type="Google" id="ProtNLM"/>
    </source>
</evidence>
<evidence type="ECO:0000313" key="1">
    <source>
        <dbReference type="EMBL" id="MCH9276098.1"/>
    </source>
</evidence>
<protein>
    <recommendedName>
        <fullName evidence="3">Transcriptional regulator</fullName>
    </recommendedName>
</protein>
<sequence length="120" mass="13075">MSDIEQTVKEWLDADPRLADWPVLRTVPPNRPTRFITVERTGGGEGLHSSTPLVTIQVWAENRAESAYTAGLVSVRMIDMPLGISEIADTTVESVVNLPFPGPPPQARTQVLAQITQAAQ</sequence>
<dbReference type="RefSeq" id="WP_241513800.1">
    <property type="nucleotide sequence ID" value="NZ_JAFEJT020000027.1"/>
</dbReference>
<keyword evidence="2" id="KW-1185">Reference proteome</keyword>
<gene>
    <name evidence="1" type="ORF">JS533_007400</name>
</gene>
<evidence type="ECO:0000313" key="2">
    <source>
        <dbReference type="Proteomes" id="UP000710815"/>
    </source>
</evidence>
<dbReference type="Proteomes" id="UP000710815">
    <property type="component" value="Unassembled WGS sequence"/>
</dbReference>
<reference evidence="1 2" key="2">
    <citation type="journal article" date="2021" name="Syst. Appl. Microbiol.">
        <title>Phylogenetic classification of ten novel species belonging to the genus Bifidobacterium comprising B. phasiani sp. nov., B. pongonis sp. nov., B. saguinibicoloris sp. nov., B. colobi sp. nov., B. simiiventris sp. nov., B. santillanense sp. nov., B. miconis sp. nov., B. amazonense sp. nov., B. pluvialisilvae sp. nov., and B. miconisargentati sp. nov.</title>
        <authorList>
            <person name="Lugli G.A."/>
            <person name="Calvete-Torre I."/>
            <person name="Alessandri G."/>
            <person name="Milani C."/>
            <person name="Turroni F."/>
            <person name="Laiolo P."/>
            <person name="Ossiprandi M.C."/>
            <person name="Margolles A."/>
            <person name="Ruiz L."/>
            <person name="Ventura M."/>
        </authorList>
    </citation>
    <scope>NUCLEOTIDE SEQUENCE [LARGE SCALE GENOMIC DNA]</scope>
    <source>
        <strain evidence="1 2">MA1</strain>
    </source>
</reference>
<comment type="caution">
    <text evidence="1">The sequence shown here is derived from an EMBL/GenBank/DDBJ whole genome shotgun (WGS) entry which is preliminary data.</text>
</comment>
<name>A0ABS9VVH7_9BIFI</name>
<dbReference type="EMBL" id="JAFEJT020000027">
    <property type="protein sequence ID" value="MCH9276098.1"/>
    <property type="molecule type" value="Genomic_DNA"/>
</dbReference>
<reference evidence="1 2" key="1">
    <citation type="journal article" date="2021" name="Environ. Microbiol.">
        <title>Genetic insights into the dark matter of the mammalian gut microbiota through targeted genome reconstruction.</title>
        <authorList>
            <person name="Lugli G.A."/>
            <person name="Alessandri G."/>
            <person name="Milani C."/>
            <person name="Viappiani A."/>
            <person name="Fontana F."/>
            <person name="Tarracchini C."/>
            <person name="Mancabelli L."/>
            <person name="Argentini C."/>
            <person name="Ruiz L."/>
            <person name="Margolles A."/>
            <person name="van Sinderen D."/>
            <person name="Turroni F."/>
            <person name="Ventura M."/>
        </authorList>
    </citation>
    <scope>NUCLEOTIDE SEQUENCE [LARGE SCALE GENOMIC DNA]</scope>
    <source>
        <strain evidence="1 2">MA1</strain>
    </source>
</reference>
<organism evidence="1 2">
    <name type="scientific">Bifidobacterium amazonense</name>
    <dbReference type="NCBI Taxonomy" id="2809027"/>
    <lineage>
        <taxon>Bacteria</taxon>
        <taxon>Bacillati</taxon>
        <taxon>Actinomycetota</taxon>
        <taxon>Actinomycetes</taxon>
        <taxon>Bifidobacteriales</taxon>
        <taxon>Bifidobacteriaceae</taxon>
        <taxon>Bifidobacterium</taxon>
    </lineage>
</organism>
<accession>A0ABS9VVH7</accession>